<dbReference type="InterPro" id="IPR001867">
    <property type="entry name" value="OmpR/PhoB-type_DNA-bd"/>
</dbReference>
<feature type="region of interest" description="Disordered" evidence="4">
    <location>
        <begin position="241"/>
        <end position="280"/>
    </location>
</feature>
<keyword evidence="7" id="KW-1185">Reference proteome</keyword>
<evidence type="ECO:0000256" key="3">
    <source>
        <dbReference type="PROSITE-ProRule" id="PRU01091"/>
    </source>
</evidence>
<dbReference type="InterPro" id="IPR016032">
    <property type="entry name" value="Sig_transdc_resp-reg_C-effctor"/>
</dbReference>
<dbReference type="InterPro" id="IPR036388">
    <property type="entry name" value="WH-like_DNA-bd_sf"/>
</dbReference>
<dbReference type="Pfam" id="PF03704">
    <property type="entry name" value="BTAD"/>
    <property type="match status" value="1"/>
</dbReference>
<evidence type="ECO:0000256" key="4">
    <source>
        <dbReference type="SAM" id="MobiDB-lite"/>
    </source>
</evidence>
<dbReference type="SMART" id="SM01043">
    <property type="entry name" value="BTAD"/>
    <property type="match status" value="1"/>
</dbReference>
<comment type="caution">
    <text evidence="6">The sequence shown here is derived from an EMBL/GenBank/DDBJ whole genome shotgun (WGS) entry which is preliminary data.</text>
</comment>
<keyword evidence="2 3" id="KW-0238">DNA-binding</keyword>
<dbReference type="Gene3D" id="1.10.10.10">
    <property type="entry name" value="Winged helix-like DNA-binding domain superfamily/Winged helix DNA-binding domain"/>
    <property type="match status" value="1"/>
</dbReference>
<feature type="DNA-binding region" description="OmpR/PhoB-type" evidence="3">
    <location>
        <begin position="1"/>
        <end position="90"/>
    </location>
</feature>
<dbReference type="PROSITE" id="PS51755">
    <property type="entry name" value="OMPR_PHOB"/>
    <property type="match status" value="1"/>
</dbReference>
<gene>
    <name evidence="6" type="ORF">IDM40_23015</name>
</gene>
<accession>A0ABR9PCG5</accession>
<organism evidence="6 7">
    <name type="scientific">Nocardiopsis coralli</name>
    <dbReference type="NCBI Taxonomy" id="2772213"/>
    <lineage>
        <taxon>Bacteria</taxon>
        <taxon>Bacillati</taxon>
        <taxon>Actinomycetota</taxon>
        <taxon>Actinomycetes</taxon>
        <taxon>Streptosporangiales</taxon>
        <taxon>Nocardiopsidaceae</taxon>
        <taxon>Nocardiopsis</taxon>
    </lineage>
</organism>
<dbReference type="SMART" id="SM00862">
    <property type="entry name" value="Trans_reg_C"/>
    <property type="match status" value="1"/>
</dbReference>
<dbReference type="RefSeq" id="WP_193124129.1">
    <property type="nucleotide sequence ID" value="NZ_JADBGI010000025.1"/>
</dbReference>
<feature type="domain" description="OmpR/PhoB-type" evidence="5">
    <location>
        <begin position="1"/>
        <end position="90"/>
    </location>
</feature>
<name>A0ABR9PCG5_9ACTN</name>
<evidence type="ECO:0000256" key="1">
    <source>
        <dbReference type="ARBA" id="ARBA00005820"/>
    </source>
</evidence>
<reference evidence="6 7" key="1">
    <citation type="submission" date="2020-09" db="EMBL/GenBank/DDBJ databases">
        <title>Diversity and distribution of actinomycetes associated with coral in the coast of Hainan.</title>
        <authorList>
            <person name="Li F."/>
        </authorList>
    </citation>
    <scope>NUCLEOTIDE SEQUENCE [LARGE SCALE GENOMIC DNA]</scope>
    <source>
        <strain evidence="6 7">HNM0947</strain>
    </source>
</reference>
<protein>
    <submittedName>
        <fullName evidence="6">Winged helix-turn-helix domain-containing protein</fullName>
    </submittedName>
</protein>
<dbReference type="SUPFAM" id="SSF46894">
    <property type="entry name" value="C-terminal effector domain of the bipartite response regulators"/>
    <property type="match status" value="1"/>
</dbReference>
<dbReference type="InterPro" id="IPR005158">
    <property type="entry name" value="BTAD"/>
</dbReference>
<proteinExistence type="inferred from homology"/>
<comment type="similarity">
    <text evidence="1">Belongs to the AfsR/DnrI/RedD regulatory family.</text>
</comment>
<dbReference type="EMBL" id="JADBGI010000025">
    <property type="protein sequence ID" value="MBE3001541.1"/>
    <property type="molecule type" value="Genomic_DNA"/>
</dbReference>
<evidence type="ECO:0000313" key="6">
    <source>
        <dbReference type="EMBL" id="MBE3001541.1"/>
    </source>
</evidence>
<evidence type="ECO:0000313" key="7">
    <source>
        <dbReference type="Proteomes" id="UP000806528"/>
    </source>
</evidence>
<dbReference type="InterPro" id="IPR011990">
    <property type="entry name" value="TPR-like_helical_dom_sf"/>
</dbReference>
<dbReference type="Proteomes" id="UP000806528">
    <property type="component" value="Unassembled WGS sequence"/>
</dbReference>
<dbReference type="InterPro" id="IPR027417">
    <property type="entry name" value="P-loop_NTPase"/>
</dbReference>
<dbReference type="SUPFAM" id="SSF48452">
    <property type="entry name" value="TPR-like"/>
    <property type="match status" value="1"/>
</dbReference>
<dbReference type="Gene3D" id="3.40.50.300">
    <property type="entry name" value="P-loop containing nucleotide triphosphate hydrolases"/>
    <property type="match status" value="1"/>
</dbReference>
<dbReference type="PANTHER" id="PTHR47691:SF3">
    <property type="entry name" value="HTH-TYPE TRANSCRIPTIONAL REGULATOR RV0890C-RELATED"/>
    <property type="match status" value="1"/>
</dbReference>
<sequence>MHYGVLGPLTVRNAAGEPVAVPEAKVRALLVNLLLHRGVPVPADRLVHDLWGEHPPGRPLNTLQTKISQLRRLLGPRRVLHSAGGYRLDAAPEDVDSSLFEDLVERADAASGPAARTALASRALDLWRGEPFPELADVPASAAEAARLDELRLSAREIRAEAYLGLGESCCAASDTGDLLAEHPLREHARALHMLALYREGRQGEALASYEQARARLDEELGVDPGPRLAELHTAVLRQDPALDGGIGPRPVPTGSRSSGGAGTFPGPRTRARLPLPATPMLGRGRELDRLVRMWDGSGDARLATVTGPGGVGKTRLALAAARVLAGEDTFGARPAHGPVDGVHLVELAGAERDASAADLASLVLARLPDGDVHTGNDPLARLGAALDGRDTLLVLDNGEHVAGAVAGLLTTLASEGVPVRGIVTSQEVLDVPGERVIALEPLHTPETGETGETGEAGTITAEAVLGSDAGRLFVERARDADPAFTLTDDNAPAVAEICRRLDGLPLALELVAARVRALGLERILAGLDAGFSLPAEEARGRPPRQRSLRAMAEWSWGLLTEAERVVLRRLSARPDGFTLESARAVGGGGDVLPGEVDAVLVRLVDRSLLLRDGGGYRVPGVVAAYGRERVRAAP</sequence>
<dbReference type="PRINTS" id="PR00364">
    <property type="entry name" value="DISEASERSIST"/>
</dbReference>
<evidence type="ECO:0000256" key="2">
    <source>
        <dbReference type="ARBA" id="ARBA00023125"/>
    </source>
</evidence>
<evidence type="ECO:0000259" key="5">
    <source>
        <dbReference type="PROSITE" id="PS51755"/>
    </source>
</evidence>
<dbReference type="Pfam" id="PF00486">
    <property type="entry name" value="Trans_reg_C"/>
    <property type="match status" value="1"/>
</dbReference>
<dbReference type="Gene3D" id="1.25.40.10">
    <property type="entry name" value="Tetratricopeptide repeat domain"/>
    <property type="match status" value="1"/>
</dbReference>
<dbReference type="CDD" id="cd15831">
    <property type="entry name" value="BTAD"/>
    <property type="match status" value="1"/>
</dbReference>
<dbReference type="SUPFAM" id="SSF52540">
    <property type="entry name" value="P-loop containing nucleoside triphosphate hydrolases"/>
    <property type="match status" value="1"/>
</dbReference>
<dbReference type="PANTHER" id="PTHR47691">
    <property type="entry name" value="REGULATOR-RELATED"/>
    <property type="match status" value="1"/>
</dbReference>